<accession>A0A481YV35</accession>
<name>A0A481YV35_9VIRU</name>
<gene>
    <name evidence="1" type="ORF">LCMAC201_00450</name>
</gene>
<proteinExistence type="predicted"/>
<evidence type="ECO:0000313" key="1">
    <source>
        <dbReference type="EMBL" id="QBK87143.1"/>
    </source>
</evidence>
<reference evidence="1" key="1">
    <citation type="journal article" date="2019" name="MBio">
        <title>Virus Genomes from Deep Sea Sediments Expand the Ocean Megavirome and Support Independent Origins of Viral Gigantism.</title>
        <authorList>
            <person name="Backstrom D."/>
            <person name="Yutin N."/>
            <person name="Jorgensen S.L."/>
            <person name="Dharamshi J."/>
            <person name="Homa F."/>
            <person name="Zaremba-Niedwiedzka K."/>
            <person name="Spang A."/>
            <person name="Wolf Y.I."/>
            <person name="Koonin E.V."/>
            <person name="Ettema T.J."/>
        </authorList>
    </citation>
    <scope>NUCLEOTIDE SEQUENCE</scope>
</reference>
<organism evidence="1">
    <name type="scientific">Marseillevirus LCMAC201</name>
    <dbReference type="NCBI Taxonomy" id="2506605"/>
    <lineage>
        <taxon>Viruses</taxon>
        <taxon>Varidnaviria</taxon>
        <taxon>Bamfordvirae</taxon>
        <taxon>Nucleocytoviricota</taxon>
        <taxon>Megaviricetes</taxon>
        <taxon>Pimascovirales</taxon>
        <taxon>Pimascovirales incertae sedis</taxon>
        <taxon>Marseilleviridae</taxon>
    </lineage>
</organism>
<sequence length="121" mass="13951">MEYCEFCNSILEEDGGGVKKCHLCDVVDKKVCCWCRKKRYIESELECGFCETFICDDCWDGDEACYFPGEGWCPSCSTNIMSCQVCSDYTYSLMKDGPEKEPCELYPHIKAIDKNIRRSKI</sequence>
<protein>
    <submittedName>
        <fullName evidence="1">Uncharacterized protein</fullName>
    </submittedName>
</protein>
<dbReference type="EMBL" id="MK500344">
    <property type="protein sequence ID" value="QBK87143.1"/>
    <property type="molecule type" value="Genomic_DNA"/>
</dbReference>